<evidence type="ECO:0000313" key="3">
    <source>
        <dbReference type="Proteomes" id="UP000663845"/>
    </source>
</evidence>
<dbReference type="AlphaFoldDB" id="A0A815GIM5"/>
<keyword evidence="1" id="KW-0732">Signal</keyword>
<sequence>MRYLSVNIFLLILVGPCSVVCCTGGVGAAPSTSVPGICTPCTYSGAAVYCTGFDDPTYPTVAYFNGGVTAGVTGCGYTATALGTNVATAIFACPSG</sequence>
<dbReference type="EMBL" id="CAJNOG010000700">
    <property type="protein sequence ID" value="CAF1339045.1"/>
    <property type="molecule type" value="Genomic_DNA"/>
</dbReference>
<proteinExistence type="predicted"/>
<protein>
    <recommendedName>
        <fullName evidence="4">Secreted protein</fullName>
    </recommendedName>
</protein>
<evidence type="ECO:0000313" key="2">
    <source>
        <dbReference type="EMBL" id="CAF1339045.1"/>
    </source>
</evidence>
<accession>A0A815GIM5</accession>
<comment type="caution">
    <text evidence="2">The sequence shown here is derived from an EMBL/GenBank/DDBJ whole genome shotgun (WGS) entry which is preliminary data.</text>
</comment>
<reference evidence="2" key="1">
    <citation type="submission" date="2021-02" db="EMBL/GenBank/DDBJ databases">
        <authorList>
            <person name="Nowell W R."/>
        </authorList>
    </citation>
    <scope>NUCLEOTIDE SEQUENCE</scope>
</reference>
<evidence type="ECO:0000256" key="1">
    <source>
        <dbReference type="SAM" id="SignalP"/>
    </source>
</evidence>
<organism evidence="2 3">
    <name type="scientific">Adineta steineri</name>
    <dbReference type="NCBI Taxonomy" id="433720"/>
    <lineage>
        <taxon>Eukaryota</taxon>
        <taxon>Metazoa</taxon>
        <taxon>Spiralia</taxon>
        <taxon>Gnathifera</taxon>
        <taxon>Rotifera</taxon>
        <taxon>Eurotatoria</taxon>
        <taxon>Bdelloidea</taxon>
        <taxon>Adinetida</taxon>
        <taxon>Adinetidae</taxon>
        <taxon>Adineta</taxon>
    </lineage>
</organism>
<dbReference type="Proteomes" id="UP000663845">
    <property type="component" value="Unassembled WGS sequence"/>
</dbReference>
<name>A0A815GIM5_9BILA</name>
<gene>
    <name evidence="2" type="ORF">JYZ213_LOCUS34389</name>
</gene>
<feature type="chain" id="PRO_5032919646" description="Secreted protein" evidence="1">
    <location>
        <begin position="20"/>
        <end position="96"/>
    </location>
</feature>
<evidence type="ECO:0008006" key="4">
    <source>
        <dbReference type="Google" id="ProtNLM"/>
    </source>
</evidence>
<feature type="signal peptide" evidence="1">
    <location>
        <begin position="1"/>
        <end position="19"/>
    </location>
</feature>